<keyword evidence="3" id="KW-0716">Sensory transduction</keyword>
<evidence type="ECO:0000256" key="7">
    <source>
        <dbReference type="ARBA" id="ARBA00023136"/>
    </source>
</evidence>
<dbReference type="GO" id="GO:0007165">
    <property type="term" value="P:signal transduction"/>
    <property type="evidence" value="ECO:0007669"/>
    <property type="project" value="UniProtKB-KW"/>
</dbReference>
<gene>
    <name evidence="10" type="ORF">TSAR_005144</name>
</gene>
<reference evidence="10 11" key="1">
    <citation type="journal article" date="2017" name="Curr. Biol.">
        <title>The Evolution of Venom by Co-option of Single-Copy Genes.</title>
        <authorList>
            <person name="Martinson E.O."/>
            <person name="Mrinalini"/>
            <person name="Kelkar Y.D."/>
            <person name="Chang C.H."/>
            <person name="Werren J.H."/>
        </authorList>
    </citation>
    <scope>NUCLEOTIDE SEQUENCE [LARGE SCALE GENOMIC DNA]</scope>
    <source>
        <strain evidence="10 11">Alberta</strain>
        <tissue evidence="10">Whole body</tissue>
    </source>
</reference>
<evidence type="ECO:0000256" key="8">
    <source>
        <dbReference type="ARBA" id="ARBA00023170"/>
    </source>
</evidence>
<keyword evidence="2" id="KW-1003">Cell membrane</keyword>
<proteinExistence type="predicted"/>
<evidence type="ECO:0000256" key="9">
    <source>
        <dbReference type="ARBA" id="ARBA00023224"/>
    </source>
</evidence>
<keyword evidence="5" id="KW-0552">Olfaction</keyword>
<evidence type="ECO:0000256" key="3">
    <source>
        <dbReference type="ARBA" id="ARBA00022606"/>
    </source>
</evidence>
<keyword evidence="6" id="KW-1133">Transmembrane helix</keyword>
<dbReference type="PANTHER" id="PTHR21137:SF35">
    <property type="entry name" value="ODORANT RECEPTOR 19A-RELATED"/>
    <property type="match status" value="1"/>
</dbReference>
<evidence type="ECO:0000256" key="6">
    <source>
        <dbReference type="ARBA" id="ARBA00022989"/>
    </source>
</evidence>
<evidence type="ECO:0000256" key="1">
    <source>
        <dbReference type="ARBA" id="ARBA00004651"/>
    </source>
</evidence>
<dbReference type="PANTHER" id="PTHR21137">
    <property type="entry name" value="ODORANT RECEPTOR"/>
    <property type="match status" value="1"/>
</dbReference>
<evidence type="ECO:0000313" key="10">
    <source>
        <dbReference type="EMBL" id="OXU29016.1"/>
    </source>
</evidence>
<protein>
    <recommendedName>
        <fullName evidence="12">Odorant receptor</fullName>
    </recommendedName>
</protein>
<keyword evidence="8" id="KW-0675">Receptor</keyword>
<keyword evidence="9" id="KW-0807">Transducer</keyword>
<dbReference type="InterPro" id="IPR004117">
    <property type="entry name" value="7tm6_olfct_rcpt"/>
</dbReference>
<dbReference type="Proteomes" id="UP000215335">
    <property type="component" value="Unassembled WGS sequence"/>
</dbReference>
<evidence type="ECO:0000313" key="11">
    <source>
        <dbReference type="Proteomes" id="UP000215335"/>
    </source>
</evidence>
<dbReference type="OrthoDB" id="6614360at2759"/>
<organism evidence="10 11">
    <name type="scientific">Trichomalopsis sarcophagae</name>
    <dbReference type="NCBI Taxonomy" id="543379"/>
    <lineage>
        <taxon>Eukaryota</taxon>
        <taxon>Metazoa</taxon>
        <taxon>Ecdysozoa</taxon>
        <taxon>Arthropoda</taxon>
        <taxon>Hexapoda</taxon>
        <taxon>Insecta</taxon>
        <taxon>Pterygota</taxon>
        <taxon>Neoptera</taxon>
        <taxon>Endopterygota</taxon>
        <taxon>Hymenoptera</taxon>
        <taxon>Apocrita</taxon>
        <taxon>Proctotrupomorpha</taxon>
        <taxon>Chalcidoidea</taxon>
        <taxon>Pteromalidae</taxon>
        <taxon>Pteromalinae</taxon>
        <taxon>Trichomalopsis</taxon>
    </lineage>
</organism>
<name>A0A232FE11_9HYME</name>
<dbReference type="GO" id="GO:0005549">
    <property type="term" value="F:odorant binding"/>
    <property type="evidence" value="ECO:0007669"/>
    <property type="project" value="InterPro"/>
</dbReference>
<evidence type="ECO:0000256" key="2">
    <source>
        <dbReference type="ARBA" id="ARBA00022475"/>
    </source>
</evidence>
<dbReference type="GO" id="GO:0005886">
    <property type="term" value="C:plasma membrane"/>
    <property type="evidence" value="ECO:0007669"/>
    <property type="project" value="UniProtKB-SubCell"/>
</dbReference>
<keyword evidence="4" id="KW-0812">Transmembrane</keyword>
<evidence type="ECO:0000256" key="4">
    <source>
        <dbReference type="ARBA" id="ARBA00022692"/>
    </source>
</evidence>
<sequence>MDDFSQINDVMRFGVFTTAQIFHLFCFNYMGQSILTAIEMLEEKIYNVNWYELPLESRVLVQVMILKNYRPTVIQGGIFPLSLPTFTAVMKTSMSYFTVIKSTR</sequence>
<evidence type="ECO:0000256" key="5">
    <source>
        <dbReference type="ARBA" id="ARBA00022725"/>
    </source>
</evidence>
<dbReference type="EMBL" id="NNAY01000347">
    <property type="protein sequence ID" value="OXU29016.1"/>
    <property type="molecule type" value="Genomic_DNA"/>
</dbReference>
<accession>A0A232FE11</accession>
<dbReference type="GO" id="GO:0004984">
    <property type="term" value="F:olfactory receptor activity"/>
    <property type="evidence" value="ECO:0007669"/>
    <property type="project" value="InterPro"/>
</dbReference>
<dbReference type="Pfam" id="PF02949">
    <property type="entry name" value="7tm_6"/>
    <property type="match status" value="1"/>
</dbReference>
<dbReference type="AlphaFoldDB" id="A0A232FE11"/>
<evidence type="ECO:0008006" key="12">
    <source>
        <dbReference type="Google" id="ProtNLM"/>
    </source>
</evidence>
<keyword evidence="7" id="KW-0472">Membrane</keyword>
<comment type="subcellular location">
    <subcellularLocation>
        <location evidence="1">Cell membrane</location>
        <topology evidence="1">Multi-pass membrane protein</topology>
    </subcellularLocation>
</comment>
<keyword evidence="11" id="KW-1185">Reference proteome</keyword>
<comment type="caution">
    <text evidence="10">The sequence shown here is derived from an EMBL/GenBank/DDBJ whole genome shotgun (WGS) entry which is preliminary data.</text>
</comment>